<feature type="compositionally biased region" description="Basic and acidic residues" evidence="5">
    <location>
        <begin position="485"/>
        <end position="501"/>
    </location>
</feature>
<evidence type="ECO:0000256" key="5">
    <source>
        <dbReference type="SAM" id="MobiDB-lite"/>
    </source>
</evidence>
<dbReference type="Pfam" id="PF04545">
    <property type="entry name" value="Sigma70_r4"/>
    <property type="match status" value="1"/>
</dbReference>
<feature type="region of interest" description="Disordered" evidence="5">
    <location>
        <begin position="373"/>
        <end position="394"/>
    </location>
</feature>
<dbReference type="InterPro" id="IPR036388">
    <property type="entry name" value="WH-like_DNA-bd_sf"/>
</dbReference>
<evidence type="ECO:0000259" key="6">
    <source>
        <dbReference type="Pfam" id="PF04545"/>
    </source>
</evidence>
<keyword evidence="4" id="KW-0804">Transcription</keyword>
<dbReference type="SUPFAM" id="SSF88659">
    <property type="entry name" value="Sigma3 and sigma4 domains of RNA polymerase sigma factors"/>
    <property type="match status" value="1"/>
</dbReference>
<keyword evidence="2" id="KW-0731">Sigma factor</keyword>
<keyword evidence="8" id="KW-1185">Reference proteome</keyword>
<feature type="region of interest" description="Disordered" evidence="5">
    <location>
        <begin position="145"/>
        <end position="215"/>
    </location>
</feature>
<evidence type="ECO:0000313" key="8">
    <source>
        <dbReference type="Proteomes" id="UP001199469"/>
    </source>
</evidence>
<name>A0ABS8P6E2_9PSEU</name>
<feature type="compositionally biased region" description="Basic and acidic residues" evidence="5">
    <location>
        <begin position="160"/>
        <end position="178"/>
    </location>
</feature>
<feature type="domain" description="RNA polymerase sigma-70 region 4" evidence="6">
    <location>
        <begin position="113"/>
        <end position="161"/>
    </location>
</feature>
<evidence type="ECO:0000256" key="1">
    <source>
        <dbReference type="ARBA" id="ARBA00023015"/>
    </source>
</evidence>
<proteinExistence type="predicted"/>
<dbReference type="NCBIfam" id="TIGR02937">
    <property type="entry name" value="sigma70-ECF"/>
    <property type="match status" value="1"/>
</dbReference>
<protein>
    <submittedName>
        <fullName evidence="7">Sigma-70 family RNA polymerase sigma factor</fullName>
    </submittedName>
</protein>
<feature type="compositionally biased region" description="Low complexity" evidence="5">
    <location>
        <begin position="472"/>
        <end position="484"/>
    </location>
</feature>
<feature type="region of interest" description="Disordered" evidence="5">
    <location>
        <begin position="408"/>
        <end position="460"/>
    </location>
</feature>
<dbReference type="InterPro" id="IPR039425">
    <property type="entry name" value="RNA_pol_sigma-70-like"/>
</dbReference>
<dbReference type="EMBL" id="JAJNDB010000001">
    <property type="protein sequence ID" value="MCD2193588.1"/>
    <property type="molecule type" value="Genomic_DNA"/>
</dbReference>
<keyword evidence="1" id="KW-0805">Transcription regulation</keyword>
<dbReference type="PANTHER" id="PTHR43133:SF58">
    <property type="entry name" value="ECF RNA POLYMERASE SIGMA FACTOR SIGD"/>
    <property type="match status" value="1"/>
</dbReference>
<dbReference type="InterPro" id="IPR007630">
    <property type="entry name" value="RNA_pol_sigma70_r4"/>
</dbReference>
<feature type="compositionally biased region" description="Basic and acidic residues" evidence="5">
    <location>
        <begin position="373"/>
        <end position="388"/>
    </location>
</feature>
<gene>
    <name evidence="7" type="ORF">LQ327_09360</name>
</gene>
<organism evidence="7 8">
    <name type="scientific">Actinomycetospora endophytica</name>
    <dbReference type="NCBI Taxonomy" id="2291215"/>
    <lineage>
        <taxon>Bacteria</taxon>
        <taxon>Bacillati</taxon>
        <taxon>Actinomycetota</taxon>
        <taxon>Actinomycetes</taxon>
        <taxon>Pseudonocardiales</taxon>
        <taxon>Pseudonocardiaceae</taxon>
        <taxon>Actinomycetospora</taxon>
    </lineage>
</organism>
<sequence length="518" mass="54763">MARRTVAVAPMVRAMCANRLRGNGSEDAAQSVLEAVWRAQHRQEFASEEAVRRYAAVVARVRLPYDDRRSVRAAPTSDVSEHLWAGDAGEEPEARYERTEAVAEAAQRVVELMGRLSDREREVIAATKLGGLTKAEAAAQLGLKPSGVKSAQRRAVAKMRQSEDPRTARPAAADERANEPGNGAGEKLERRRVARAAATDQLPEGPVAHAAAGAARGFEAEHGRLPSRTELVALTGAGAGTAGRVVRALREQDGARYEVTTPVRNQTVAAAAQFAAEHGRRPRPVELARAAETSEQTARHVLRGLARQQRDTRAGDAAGGRGWPSPLSDRAERAARELRERDGSWPDWRAVSEAAQVGRTTAAGVLRELKAHTSDHATDHGDDRDEAAPARAQAGSPLVEHPLVAQLGSQHPPDALHAQPPEHNTDQKGSTSAGRSGEDSQAGGPTSEAEPDPVSVAGTAVEAAALRVAGTNEAATADSAAAESPRARRDQLARWHTDDHGQSYTAAVGQAAASDAGT</sequence>
<feature type="region of interest" description="Disordered" evidence="5">
    <location>
        <begin position="472"/>
        <end position="518"/>
    </location>
</feature>
<evidence type="ECO:0000313" key="7">
    <source>
        <dbReference type="EMBL" id="MCD2193588.1"/>
    </source>
</evidence>
<feature type="compositionally biased region" description="Basic and acidic residues" evidence="5">
    <location>
        <begin position="329"/>
        <end position="342"/>
    </location>
</feature>
<dbReference type="InterPro" id="IPR014284">
    <property type="entry name" value="RNA_pol_sigma-70_dom"/>
</dbReference>
<feature type="region of interest" description="Disordered" evidence="5">
    <location>
        <begin position="275"/>
        <end position="342"/>
    </location>
</feature>
<dbReference type="Proteomes" id="UP001199469">
    <property type="component" value="Unassembled WGS sequence"/>
</dbReference>
<evidence type="ECO:0000256" key="4">
    <source>
        <dbReference type="ARBA" id="ARBA00023163"/>
    </source>
</evidence>
<dbReference type="CDD" id="cd06171">
    <property type="entry name" value="Sigma70_r4"/>
    <property type="match status" value="1"/>
</dbReference>
<evidence type="ECO:0000256" key="2">
    <source>
        <dbReference type="ARBA" id="ARBA00023082"/>
    </source>
</evidence>
<dbReference type="Gene3D" id="1.10.10.10">
    <property type="entry name" value="Winged helix-like DNA-binding domain superfamily/Winged helix DNA-binding domain"/>
    <property type="match status" value="1"/>
</dbReference>
<dbReference type="RefSeq" id="WP_230731878.1">
    <property type="nucleotide sequence ID" value="NZ_JAJNDB010000001.1"/>
</dbReference>
<keyword evidence="3" id="KW-0238">DNA-binding</keyword>
<reference evidence="7 8" key="1">
    <citation type="submission" date="2021-11" db="EMBL/GenBank/DDBJ databases">
        <title>Draft genome sequence of Actinomycetospora sp. SF1 isolated from the rhizosphere soil.</title>
        <authorList>
            <person name="Duangmal K."/>
            <person name="Chantavorakit T."/>
        </authorList>
    </citation>
    <scope>NUCLEOTIDE SEQUENCE [LARGE SCALE GENOMIC DNA]</scope>
    <source>
        <strain evidence="7 8">TBRC 5722</strain>
    </source>
</reference>
<dbReference type="InterPro" id="IPR013324">
    <property type="entry name" value="RNA_pol_sigma_r3/r4-like"/>
</dbReference>
<feature type="compositionally biased region" description="Basic and acidic residues" evidence="5">
    <location>
        <begin position="277"/>
        <end position="286"/>
    </location>
</feature>
<comment type="caution">
    <text evidence="7">The sequence shown here is derived from an EMBL/GenBank/DDBJ whole genome shotgun (WGS) entry which is preliminary data.</text>
</comment>
<dbReference type="PANTHER" id="PTHR43133">
    <property type="entry name" value="RNA POLYMERASE ECF-TYPE SIGMA FACTO"/>
    <property type="match status" value="1"/>
</dbReference>
<feature type="compositionally biased region" description="Low complexity" evidence="5">
    <location>
        <begin position="506"/>
        <end position="518"/>
    </location>
</feature>
<evidence type="ECO:0000256" key="3">
    <source>
        <dbReference type="ARBA" id="ARBA00023125"/>
    </source>
</evidence>
<accession>A0ABS8P6E2</accession>